<name>A0A7C8NKX1_ORBOL</name>
<protein>
    <submittedName>
        <fullName evidence="3">Uncharacterized protein</fullName>
    </submittedName>
</protein>
<dbReference type="EMBL" id="WIQW01000001">
    <property type="protein sequence ID" value="KAF3113553.1"/>
    <property type="molecule type" value="Genomic_DNA"/>
</dbReference>
<dbReference type="Proteomes" id="UP000475325">
    <property type="component" value="Unassembled WGS sequence"/>
</dbReference>
<keyword evidence="2" id="KW-1133">Transmembrane helix</keyword>
<sequence length="224" mass="25140">MKQPKPRTKYQQRQETDGSRPGPRSDALEGSTVRVTRRSVLLAQGKRDTLTRYTKNDERKTDNARAGEDFSAPQSEEDIGDQIRVLGAKVQGLSSGARNMKGGLRAAIKNSKRAKSGCEKCNDDWNAKWEEREIQFSDTINRAVRLPPTKVGFPPWLLVLLVLAVVAMTAAAFVFYLENRHCESKLEFLLRHWNTPAKKSEAVFGLENNSDMGTGRISQSKDVF</sequence>
<dbReference type="AlphaFoldDB" id="A0A7C8NKX1"/>
<evidence type="ECO:0000256" key="1">
    <source>
        <dbReference type="SAM" id="MobiDB-lite"/>
    </source>
</evidence>
<comment type="caution">
    <text evidence="3">The sequence shown here is derived from an EMBL/GenBank/DDBJ whole genome shotgun (WGS) entry which is preliminary data.</text>
</comment>
<keyword evidence="2" id="KW-0812">Transmembrane</keyword>
<accession>A0A7C8NKX1</accession>
<reference evidence="3 4" key="1">
    <citation type="submission" date="2019-06" db="EMBL/GenBank/DDBJ databases">
        <authorList>
            <person name="Palmer J.M."/>
        </authorList>
    </citation>
    <scope>NUCLEOTIDE SEQUENCE [LARGE SCALE GENOMIC DNA]</scope>
    <source>
        <strain evidence="3 4">TWF102</strain>
    </source>
</reference>
<evidence type="ECO:0000256" key="2">
    <source>
        <dbReference type="SAM" id="Phobius"/>
    </source>
</evidence>
<keyword evidence="2" id="KW-0472">Membrane</keyword>
<organism evidence="3 4">
    <name type="scientific">Orbilia oligospora</name>
    <name type="common">Nematode-trapping fungus</name>
    <name type="synonym">Arthrobotrys oligospora</name>
    <dbReference type="NCBI Taxonomy" id="2813651"/>
    <lineage>
        <taxon>Eukaryota</taxon>
        <taxon>Fungi</taxon>
        <taxon>Dikarya</taxon>
        <taxon>Ascomycota</taxon>
        <taxon>Pezizomycotina</taxon>
        <taxon>Orbiliomycetes</taxon>
        <taxon>Orbiliales</taxon>
        <taxon>Orbiliaceae</taxon>
        <taxon>Orbilia</taxon>
    </lineage>
</organism>
<feature type="compositionally biased region" description="Basic and acidic residues" evidence="1">
    <location>
        <begin position="45"/>
        <end position="68"/>
    </location>
</feature>
<feature type="compositionally biased region" description="Basic residues" evidence="1">
    <location>
        <begin position="1"/>
        <end position="10"/>
    </location>
</feature>
<feature type="transmembrane region" description="Helical" evidence="2">
    <location>
        <begin position="155"/>
        <end position="177"/>
    </location>
</feature>
<gene>
    <name evidence="3" type="ORF">TWF102_000209</name>
</gene>
<feature type="region of interest" description="Disordered" evidence="1">
    <location>
        <begin position="1"/>
        <end position="78"/>
    </location>
</feature>
<proteinExistence type="predicted"/>
<evidence type="ECO:0000313" key="4">
    <source>
        <dbReference type="Proteomes" id="UP000475325"/>
    </source>
</evidence>
<evidence type="ECO:0000313" key="3">
    <source>
        <dbReference type="EMBL" id="KAF3113553.1"/>
    </source>
</evidence>